<name>A0AA39U5G0_9LECA</name>
<proteinExistence type="predicted"/>
<feature type="compositionally biased region" description="Acidic residues" evidence="1">
    <location>
        <begin position="102"/>
        <end position="114"/>
    </location>
</feature>
<feature type="region of interest" description="Disordered" evidence="1">
    <location>
        <begin position="61"/>
        <end position="207"/>
    </location>
</feature>
<evidence type="ECO:0000256" key="1">
    <source>
        <dbReference type="SAM" id="MobiDB-lite"/>
    </source>
</evidence>
<organism evidence="2 3">
    <name type="scientific">Cladonia borealis</name>
    <dbReference type="NCBI Taxonomy" id="184061"/>
    <lineage>
        <taxon>Eukaryota</taxon>
        <taxon>Fungi</taxon>
        <taxon>Dikarya</taxon>
        <taxon>Ascomycota</taxon>
        <taxon>Pezizomycotina</taxon>
        <taxon>Lecanoromycetes</taxon>
        <taxon>OSLEUM clade</taxon>
        <taxon>Lecanoromycetidae</taxon>
        <taxon>Lecanorales</taxon>
        <taxon>Lecanorineae</taxon>
        <taxon>Cladoniaceae</taxon>
        <taxon>Cladonia</taxon>
    </lineage>
</organism>
<keyword evidence="3" id="KW-1185">Reference proteome</keyword>
<gene>
    <name evidence="2" type="ORF">JMJ35_009265</name>
</gene>
<accession>A0AA39U5G0</accession>
<comment type="caution">
    <text evidence="2">The sequence shown here is derived from an EMBL/GenBank/DDBJ whole genome shotgun (WGS) entry which is preliminary data.</text>
</comment>
<evidence type="ECO:0000313" key="2">
    <source>
        <dbReference type="EMBL" id="KAK0508181.1"/>
    </source>
</evidence>
<sequence>MVQGLPAVKWTPENNHKLLQALVVIHGGTQDYKKIASLFGPDVPADAISYRIRTLRKEAAASGMSSSNDSPPPAKSFPVKRTANSSSKQSSNNRKRKAPISDDSDDDVGMDTDDALAQQLGTPSKSSKKAQKVISGRVTKARTSPRSATKKDYKALEDPFNGTTFLNSDGEKVFPTDNSDSEDSTSDKGFKGFNGEYDEVVKTEEAV</sequence>
<evidence type="ECO:0000313" key="3">
    <source>
        <dbReference type="Proteomes" id="UP001166286"/>
    </source>
</evidence>
<dbReference type="Proteomes" id="UP001166286">
    <property type="component" value="Unassembled WGS sequence"/>
</dbReference>
<protein>
    <submittedName>
        <fullName evidence="2">Uncharacterized protein</fullName>
    </submittedName>
</protein>
<reference evidence="2" key="1">
    <citation type="submission" date="2023-03" db="EMBL/GenBank/DDBJ databases">
        <title>Complete genome of Cladonia borealis.</title>
        <authorList>
            <person name="Park H."/>
        </authorList>
    </citation>
    <scope>NUCLEOTIDE SEQUENCE</scope>
    <source>
        <strain evidence="2">ANT050790</strain>
    </source>
</reference>
<dbReference type="EMBL" id="JAFEKC020000021">
    <property type="protein sequence ID" value="KAK0508181.1"/>
    <property type="molecule type" value="Genomic_DNA"/>
</dbReference>
<dbReference type="AlphaFoldDB" id="A0AA39U5G0"/>